<organism evidence="1 2">
    <name type="scientific">Entomophthora muscae</name>
    <dbReference type="NCBI Taxonomy" id="34485"/>
    <lineage>
        <taxon>Eukaryota</taxon>
        <taxon>Fungi</taxon>
        <taxon>Fungi incertae sedis</taxon>
        <taxon>Zoopagomycota</taxon>
        <taxon>Entomophthoromycotina</taxon>
        <taxon>Entomophthoromycetes</taxon>
        <taxon>Entomophthorales</taxon>
        <taxon>Entomophthoraceae</taxon>
        <taxon>Entomophthora</taxon>
    </lineage>
</organism>
<comment type="caution">
    <text evidence="1">The sequence shown here is derived from an EMBL/GenBank/DDBJ whole genome shotgun (WGS) entry which is preliminary data.</text>
</comment>
<dbReference type="Proteomes" id="UP001165960">
    <property type="component" value="Unassembled WGS sequence"/>
</dbReference>
<dbReference type="EMBL" id="QTSX02004267">
    <property type="protein sequence ID" value="KAJ9067109.1"/>
    <property type="molecule type" value="Genomic_DNA"/>
</dbReference>
<evidence type="ECO:0000313" key="2">
    <source>
        <dbReference type="Proteomes" id="UP001165960"/>
    </source>
</evidence>
<keyword evidence="2" id="KW-1185">Reference proteome</keyword>
<reference evidence="1" key="1">
    <citation type="submission" date="2022-04" db="EMBL/GenBank/DDBJ databases">
        <title>Genome of the entomopathogenic fungus Entomophthora muscae.</title>
        <authorList>
            <person name="Elya C."/>
            <person name="Lovett B.R."/>
            <person name="Lee E."/>
            <person name="Macias A.M."/>
            <person name="Hajek A.E."/>
            <person name="De Bivort B.L."/>
            <person name="Kasson M.T."/>
            <person name="De Fine Licht H.H."/>
            <person name="Stajich J.E."/>
        </authorList>
    </citation>
    <scope>NUCLEOTIDE SEQUENCE</scope>
    <source>
        <strain evidence="1">Berkeley</strain>
    </source>
</reference>
<sequence length="178" mass="19416">MILPALKFVVFSLAPFLLLLWGTSPDLWTRISSLARLVGDNLSSLLHLPSGLLISGEALVKSLSCNNLDLHATDHTLLAPLTEKAPVSSFLNLESNNLGPLQAPVKLSPAPTCTPWLLTRLVLMGLNAYFPKLSPVSSLGPLSEQLSQYVRELPPDYMNFIWDLGTNTKTKKACKPII</sequence>
<accession>A0ACC2SXV0</accession>
<protein>
    <submittedName>
        <fullName evidence="1">Uncharacterized protein</fullName>
    </submittedName>
</protein>
<evidence type="ECO:0000313" key="1">
    <source>
        <dbReference type="EMBL" id="KAJ9067109.1"/>
    </source>
</evidence>
<name>A0ACC2SXV0_9FUNG</name>
<gene>
    <name evidence="1" type="ORF">DSO57_1003022</name>
</gene>
<proteinExistence type="predicted"/>